<sequence length="347" mass="39156">MGQYWKFVNIDKRKQLAHESGVRLREMLGYRCLEPLVGLLRRPQWVPYLAPSYSIRTCKLKSLESPLISLPQEVIEQIVSLLVEDEEPGGEDLICLALTCSYFFRLLGPQVQTILADDEAPWAGDRLIFVGDYANGIPEGVVTEAERHQLVKMARQEYENHFEVDEIAEMMSEDSNLLYDAITEEVAERGAGFERFHRNDPREVEIFGGIFSRAQKRMVSTQECKKAIDLITGVLQHVPTDASGHPRKRAALLRNLTTKEFVLDDTVAQGRLYYSLGEVLGTFTAWTHDGSGNKALDLPGRWAGHRFDIGCLEDVAEEGWKDVSDEAVDNLENAGIDDEGVGRRAWE</sequence>
<dbReference type="EMBL" id="CABFNS010000794">
    <property type="protein sequence ID" value="VUC28808.1"/>
    <property type="molecule type" value="Genomic_DNA"/>
</dbReference>
<keyword evidence="2" id="KW-1185">Reference proteome</keyword>
<evidence type="ECO:0000313" key="1">
    <source>
        <dbReference type="EMBL" id="VUC28808.1"/>
    </source>
</evidence>
<organism evidence="1 2">
    <name type="scientific">Bionectria ochroleuca</name>
    <name type="common">Gliocladium roseum</name>
    <dbReference type="NCBI Taxonomy" id="29856"/>
    <lineage>
        <taxon>Eukaryota</taxon>
        <taxon>Fungi</taxon>
        <taxon>Dikarya</taxon>
        <taxon>Ascomycota</taxon>
        <taxon>Pezizomycotina</taxon>
        <taxon>Sordariomycetes</taxon>
        <taxon>Hypocreomycetidae</taxon>
        <taxon>Hypocreales</taxon>
        <taxon>Bionectriaceae</taxon>
        <taxon>Clonostachys</taxon>
    </lineage>
</organism>
<protein>
    <recommendedName>
        <fullName evidence="3">F-box domain-containing protein</fullName>
    </recommendedName>
</protein>
<accession>A0ABY6UDJ5</accession>
<evidence type="ECO:0000313" key="2">
    <source>
        <dbReference type="Proteomes" id="UP000766486"/>
    </source>
</evidence>
<dbReference type="Proteomes" id="UP000766486">
    <property type="component" value="Unassembled WGS sequence"/>
</dbReference>
<name>A0ABY6UDJ5_BIOOC</name>
<reference evidence="1 2" key="1">
    <citation type="submission" date="2019-06" db="EMBL/GenBank/DDBJ databases">
        <authorList>
            <person name="Broberg M."/>
        </authorList>
    </citation>
    <scope>NUCLEOTIDE SEQUENCE [LARGE SCALE GENOMIC DNA]</scope>
</reference>
<gene>
    <name evidence="1" type="ORF">CLO192961_LOCUS245198</name>
</gene>
<comment type="caution">
    <text evidence="1">The sequence shown here is derived from an EMBL/GenBank/DDBJ whole genome shotgun (WGS) entry which is preliminary data.</text>
</comment>
<evidence type="ECO:0008006" key="3">
    <source>
        <dbReference type="Google" id="ProtNLM"/>
    </source>
</evidence>
<proteinExistence type="predicted"/>